<dbReference type="Proteomes" id="UP000005239">
    <property type="component" value="Unassembled WGS sequence"/>
</dbReference>
<accession>A0A2A6BE51</accession>
<reference evidence="2" key="1">
    <citation type="journal article" date="2008" name="Nat. Genet.">
        <title>The Pristionchus pacificus genome provides a unique perspective on nematode lifestyle and parasitism.</title>
        <authorList>
            <person name="Dieterich C."/>
            <person name="Clifton S.W."/>
            <person name="Schuster L.N."/>
            <person name="Chinwalla A."/>
            <person name="Delehaunty K."/>
            <person name="Dinkelacker I."/>
            <person name="Fulton L."/>
            <person name="Fulton R."/>
            <person name="Godfrey J."/>
            <person name="Minx P."/>
            <person name="Mitreva M."/>
            <person name="Roeseler W."/>
            <person name="Tian H."/>
            <person name="Witte H."/>
            <person name="Yang S.P."/>
            <person name="Wilson R.K."/>
            <person name="Sommer R.J."/>
        </authorList>
    </citation>
    <scope>NUCLEOTIDE SEQUENCE [LARGE SCALE GENOMIC DNA]</scope>
    <source>
        <strain evidence="2">PS312</strain>
    </source>
</reference>
<dbReference type="AlphaFoldDB" id="A0A2A6BE51"/>
<accession>A0A8R1Z6Y0</accession>
<gene>
    <name evidence="1" type="primary">WBGene00283495</name>
</gene>
<evidence type="ECO:0000313" key="1">
    <source>
        <dbReference type="EnsemblMetazoa" id="PPA45126.1"/>
    </source>
</evidence>
<name>A0A2A6BE51_PRIPA</name>
<proteinExistence type="predicted"/>
<organism evidence="1 2">
    <name type="scientific">Pristionchus pacificus</name>
    <name type="common">Parasitic nematode worm</name>
    <dbReference type="NCBI Taxonomy" id="54126"/>
    <lineage>
        <taxon>Eukaryota</taxon>
        <taxon>Metazoa</taxon>
        <taxon>Ecdysozoa</taxon>
        <taxon>Nematoda</taxon>
        <taxon>Chromadorea</taxon>
        <taxon>Rhabditida</taxon>
        <taxon>Rhabditina</taxon>
        <taxon>Diplogasteromorpha</taxon>
        <taxon>Diplogasteroidea</taxon>
        <taxon>Neodiplogasteridae</taxon>
        <taxon>Pristionchus</taxon>
    </lineage>
</organism>
<keyword evidence="2" id="KW-1185">Reference proteome</keyword>
<dbReference type="EnsemblMetazoa" id="PPA45126.1">
    <property type="protein sequence ID" value="PPA45126.1"/>
    <property type="gene ID" value="WBGene00283495"/>
</dbReference>
<sequence length="70" mass="8510">MGTPTDNIKSLSSFRLVKRKKELEKRRGKNTRQEMSHINRDEGKIVMTKWEEEWNNIQFHECEWNSMENV</sequence>
<protein>
    <submittedName>
        <fullName evidence="1">Uncharacterized protein</fullName>
    </submittedName>
</protein>
<evidence type="ECO:0000313" key="2">
    <source>
        <dbReference type="Proteomes" id="UP000005239"/>
    </source>
</evidence>
<reference evidence="1" key="2">
    <citation type="submission" date="2022-06" db="UniProtKB">
        <authorList>
            <consortium name="EnsemblMetazoa"/>
        </authorList>
    </citation>
    <scope>IDENTIFICATION</scope>
    <source>
        <strain evidence="1">PS312</strain>
    </source>
</reference>